<dbReference type="KEGG" id="vg:80401381"/>
<sequence>RDLPSSHTVLTSPVKTLTSVKADVTVHDHEGRNEFSAGI</sequence>
<dbReference type="GeneID" id="80401381"/>
<dbReference type="Proteomes" id="UP000682609">
    <property type="component" value="Segment"/>
</dbReference>
<feature type="non-terminal residue" evidence="1">
    <location>
        <position position="1"/>
    </location>
</feature>
<proteinExistence type="predicted"/>
<gene>
    <name evidence="1" type="primary">Esthiorhiza.4_15_1</name>
</gene>
<keyword evidence="2" id="KW-1185">Reference proteome</keyword>
<organism evidence="1 2">
    <name type="scientific">ssRNA phage Esthiorhiza.4_15</name>
    <dbReference type="NCBI Taxonomy" id="2786095"/>
    <lineage>
        <taxon>Viruses</taxon>
        <taxon>Riboviria</taxon>
        <taxon>Orthornavirae</taxon>
        <taxon>Lenarviricota</taxon>
        <taxon>Leviviricetes</taxon>
        <taxon>Timlovirales</taxon>
        <taxon>Steitzviridae</taxon>
        <taxon>Hodnevirus</taxon>
        <taxon>Hodnevirus neoagrihabitans</taxon>
        <taxon>Gredihovirus neoagrihabitans</taxon>
    </lineage>
</organism>
<name>A0A8S5KZD0_9VIRU</name>
<evidence type="ECO:0000313" key="1">
    <source>
        <dbReference type="EMBL" id="DAD50555.1"/>
    </source>
</evidence>
<dbReference type="EMBL" id="BK013558">
    <property type="protein sequence ID" value="DAD50555.1"/>
    <property type="molecule type" value="Genomic_RNA"/>
</dbReference>
<protein>
    <submittedName>
        <fullName evidence="1">Uncharacterized protein</fullName>
    </submittedName>
</protein>
<evidence type="ECO:0000313" key="2">
    <source>
        <dbReference type="Proteomes" id="UP000682609"/>
    </source>
</evidence>
<dbReference type="RefSeq" id="YP_010771681.1">
    <property type="nucleotide sequence ID" value="NC_074619.1"/>
</dbReference>
<reference evidence="1" key="1">
    <citation type="submission" date="2020-09" db="EMBL/GenBank/DDBJ databases">
        <title>Leviviricetes taxonomy.</title>
        <authorList>
            <person name="Stockdale S.R."/>
            <person name="Callanan J."/>
            <person name="Adriaenssens E.M."/>
            <person name="Kuhn J.H."/>
            <person name="Rumnieks J."/>
            <person name="Shkoporov A."/>
            <person name="Draper L.A."/>
            <person name="Ross P."/>
            <person name="Hill C."/>
        </authorList>
    </citation>
    <scope>NUCLEOTIDE SEQUENCE</scope>
</reference>
<accession>A0A8S5KZD0</accession>